<proteinExistence type="predicted"/>
<dbReference type="PANTHER" id="PTHR28309">
    <property type="entry name" value="REQUIRED FOR EXCISION 1-B DOMAIN-CONTAINING PROTEIN"/>
    <property type="match status" value="1"/>
</dbReference>
<evidence type="ECO:0000313" key="3">
    <source>
        <dbReference type="EMBL" id="CEK86189.1"/>
    </source>
</evidence>
<reference evidence="3" key="1">
    <citation type="submission" date="2014-12" db="EMBL/GenBank/DDBJ databases">
        <title>Insight into the proteome of Arion vulgaris.</title>
        <authorList>
            <person name="Aradska J."/>
            <person name="Bulat T."/>
            <person name="Smidak R."/>
            <person name="Sarate P."/>
            <person name="Gangsoo J."/>
            <person name="Sialana F."/>
            <person name="Bilban M."/>
            <person name="Lubec G."/>
        </authorList>
    </citation>
    <scope>NUCLEOTIDE SEQUENCE</scope>
    <source>
        <tissue evidence="3">Skin</tissue>
    </source>
</reference>
<evidence type="ECO:0000256" key="1">
    <source>
        <dbReference type="SAM" id="Coils"/>
    </source>
</evidence>
<keyword evidence="1" id="KW-0175">Coiled coil</keyword>
<accession>A0A0B7AYN9</accession>
<dbReference type="Pfam" id="PF14966">
    <property type="entry name" value="DNA_repr_REX1B"/>
    <property type="match status" value="1"/>
</dbReference>
<gene>
    <name evidence="3" type="primary">ORF152467</name>
</gene>
<dbReference type="InterPro" id="IPR039491">
    <property type="entry name" value="REX1-B"/>
</dbReference>
<dbReference type="PANTHER" id="PTHR28309:SF1">
    <property type="entry name" value="REQUIRED FOR EXCISION 1-B DOMAIN-CONTAINING PROTEIN"/>
    <property type="match status" value="1"/>
</dbReference>
<sequence length="178" mass="20455">MASANCPAGDPSSSPKHSNGHASPVDLLRRFQKLQAERVEGYNWFEEAFNTFIIGAPDYNFNEYKQKVAEITGSFRRISEEIIHIKNSLRDTHNQLEISAIIDKVQDLEEVKLKSTADLQIARKNASDEQDNEQHQHEITALRHKLDDLTQEISEVLDDLKFESEDLYAQEIEDETLR</sequence>
<organism evidence="3">
    <name type="scientific">Arion vulgaris</name>
    <dbReference type="NCBI Taxonomy" id="1028688"/>
    <lineage>
        <taxon>Eukaryota</taxon>
        <taxon>Metazoa</taxon>
        <taxon>Spiralia</taxon>
        <taxon>Lophotrochozoa</taxon>
        <taxon>Mollusca</taxon>
        <taxon>Gastropoda</taxon>
        <taxon>Heterobranchia</taxon>
        <taxon>Euthyneura</taxon>
        <taxon>Panpulmonata</taxon>
        <taxon>Eupulmonata</taxon>
        <taxon>Stylommatophora</taxon>
        <taxon>Helicina</taxon>
        <taxon>Arionoidea</taxon>
        <taxon>Arionidae</taxon>
        <taxon>Arion</taxon>
    </lineage>
</organism>
<feature type="region of interest" description="Disordered" evidence="2">
    <location>
        <begin position="1"/>
        <end position="22"/>
    </location>
</feature>
<dbReference type="AlphaFoldDB" id="A0A0B7AYN9"/>
<protein>
    <submittedName>
        <fullName evidence="3">Uncharacterized protein</fullName>
    </submittedName>
</protein>
<feature type="coiled-coil region" evidence="1">
    <location>
        <begin position="132"/>
        <end position="166"/>
    </location>
</feature>
<name>A0A0B7AYN9_9EUPU</name>
<dbReference type="EMBL" id="HACG01039324">
    <property type="protein sequence ID" value="CEK86189.1"/>
    <property type="molecule type" value="Transcribed_RNA"/>
</dbReference>
<evidence type="ECO:0000256" key="2">
    <source>
        <dbReference type="SAM" id="MobiDB-lite"/>
    </source>
</evidence>
<feature type="compositionally biased region" description="Polar residues" evidence="2">
    <location>
        <begin position="11"/>
        <end position="21"/>
    </location>
</feature>